<name>A0A238FJI0_9BASI</name>
<organism evidence="2 3">
    <name type="scientific">Microbotryum intermedium</name>
    <dbReference type="NCBI Taxonomy" id="269621"/>
    <lineage>
        <taxon>Eukaryota</taxon>
        <taxon>Fungi</taxon>
        <taxon>Dikarya</taxon>
        <taxon>Basidiomycota</taxon>
        <taxon>Pucciniomycotina</taxon>
        <taxon>Microbotryomycetes</taxon>
        <taxon>Microbotryales</taxon>
        <taxon>Microbotryaceae</taxon>
        <taxon>Microbotryum</taxon>
    </lineage>
</organism>
<feature type="compositionally biased region" description="Basic and acidic residues" evidence="1">
    <location>
        <begin position="108"/>
        <end position="117"/>
    </location>
</feature>
<evidence type="ECO:0000313" key="2">
    <source>
        <dbReference type="EMBL" id="SCV72949.1"/>
    </source>
</evidence>
<dbReference type="InterPro" id="IPR032801">
    <property type="entry name" value="PXL2A/B/C"/>
</dbReference>
<reference evidence="3" key="1">
    <citation type="submission" date="2016-09" db="EMBL/GenBank/DDBJ databases">
        <authorList>
            <person name="Jeantristanb JTB J.-T."/>
            <person name="Ricardo R."/>
        </authorList>
    </citation>
    <scope>NUCLEOTIDE SEQUENCE [LARGE SCALE GENOMIC DNA]</scope>
</reference>
<protein>
    <submittedName>
        <fullName evidence="2">BQ2448_6874 protein</fullName>
    </submittedName>
</protein>
<accession>A0A238FJI0</accession>
<feature type="compositionally biased region" description="Polar residues" evidence="1">
    <location>
        <begin position="1"/>
        <end position="30"/>
    </location>
</feature>
<feature type="region of interest" description="Disordered" evidence="1">
    <location>
        <begin position="103"/>
        <end position="132"/>
    </location>
</feature>
<dbReference type="Proteomes" id="UP000198372">
    <property type="component" value="Unassembled WGS sequence"/>
</dbReference>
<feature type="region of interest" description="Disordered" evidence="1">
    <location>
        <begin position="1"/>
        <end position="31"/>
    </location>
</feature>
<dbReference type="Pfam" id="PF13911">
    <property type="entry name" value="AhpC-TSA_2"/>
    <property type="match status" value="1"/>
</dbReference>
<proteinExistence type="predicted"/>
<dbReference type="EMBL" id="FMSP01000017">
    <property type="protein sequence ID" value="SCV72949.1"/>
    <property type="molecule type" value="Genomic_DNA"/>
</dbReference>
<gene>
    <name evidence="2" type="ORF">BQ2448_6874</name>
</gene>
<feature type="region of interest" description="Disordered" evidence="1">
    <location>
        <begin position="151"/>
        <end position="178"/>
    </location>
</feature>
<dbReference type="AlphaFoldDB" id="A0A238FJI0"/>
<dbReference type="OrthoDB" id="40334at2759"/>
<evidence type="ECO:0000313" key="3">
    <source>
        <dbReference type="Proteomes" id="UP000198372"/>
    </source>
</evidence>
<evidence type="ECO:0000256" key="1">
    <source>
        <dbReference type="SAM" id="MobiDB-lite"/>
    </source>
</evidence>
<sequence>MEASPNPSIVLSSSTDNESSTRPSPAFSENTFTASTSTLTCAASIIAFPERPKTTAPMLRARLSPLLSSGDTLPVLKSTRSLNAVEKLKADRAEECGEDLLTPTVGNEETKEGKEPITESNVGGTGLATGETGAARTCSQSKEMPAAACSIEGSGFPKGQKGRGDGKGKGNAEAGENQEFDRFKLPTKDELRADENGRSVPFDSLIKARGKGVVCALNNLAQTSTSQFSTESIYTPPPLYILLISSGSPSLIAIYQQRLGCPFPLVVDKGRKLYKTLGMTLKTLSLGKDEEKGSYVTKSNLGNIIDSTQNGLAMRRYPGSQKQLGGEFVMVWNDETEEMECTYASRMNTTRSHSEVRDLFAAAGVHLSSIDDEVSTFGESQHERS</sequence>
<dbReference type="STRING" id="269621.A0A238FJI0"/>
<keyword evidence="3" id="KW-1185">Reference proteome</keyword>